<keyword evidence="3" id="KW-1185">Reference proteome</keyword>
<dbReference type="RefSeq" id="WP_290281531.1">
    <property type="nucleotide sequence ID" value="NZ_JAUFQI010000001.1"/>
</dbReference>
<evidence type="ECO:0008006" key="4">
    <source>
        <dbReference type="Google" id="ProtNLM"/>
    </source>
</evidence>
<sequence length="141" mass="13807">MKKFLITAILSIFAATSFAGGKGGSEVAIASYGGLGATVAVGIPLNIKFLASNGLHTYGELEVGVGVEGGVTAGAELSGGVLVYVGQGLSVYGSLGPAIGIDAGFGLGAEIGFNIDVNSSSIFIEGGTHPGADYVAVGLRL</sequence>
<feature type="signal peptide" evidence="1">
    <location>
        <begin position="1"/>
        <end position="19"/>
    </location>
</feature>
<keyword evidence="1" id="KW-0732">Signal</keyword>
<evidence type="ECO:0000256" key="1">
    <source>
        <dbReference type="SAM" id="SignalP"/>
    </source>
</evidence>
<dbReference type="Proteomes" id="UP001595710">
    <property type="component" value="Unassembled WGS sequence"/>
</dbReference>
<proteinExistence type="predicted"/>
<evidence type="ECO:0000313" key="3">
    <source>
        <dbReference type="Proteomes" id="UP001595710"/>
    </source>
</evidence>
<reference evidence="3" key="1">
    <citation type="journal article" date="2019" name="Int. J. Syst. Evol. Microbiol.">
        <title>The Global Catalogue of Microorganisms (GCM) 10K type strain sequencing project: providing services to taxonomists for standard genome sequencing and annotation.</title>
        <authorList>
            <consortium name="The Broad Institute Genomics Platform"/>
            <consortium name="The Broad Institute Genome Sequencing Center for Infectious Disease"/>
            <person name="Wu L."/>
            <person name="Ma J."/>
        </authorList>
    </citation>
    <scope>NUCLEOTIDE SEQUENCE [LARGE SCALE GENOMIC DNA]</scope>
    <source>
        <strain evidence="3">CECT 8288</strain>
    </source>
</reference>
<comment type="caution">
    <text evidence="2">The sequence shown here is derived from an EMBL/GenBank/DDBJ whole genome shotgun (WGS) entry which is preliminary data.</text>
</comment>
<name>A0ABV7WVQ7_9GAMM</name>
<organism evidence="2 3">
    <name type="scientific">Reinekea marina</name>
    <dbReference type="NCBI Taxonomy" id="1310421"/>
    <lineage>
        <taxon>Bacteria</taxon>
        <taxon>Pseudomonadati</taxon>
        <taxon>Pseudomonadota</taxon>
        <taxon>Gammaproteobacteria</taxon>
        <taxon>Oceanospirillales</taxon>
        <taxon>Saccharospirillaceae</taxon>
        <taxon>Reinekea</taxon>
    </lineage>
</organism>
<dbReference type="EMBL" id="JBHRYN010000012">
    <property type="protein sequence ID" value="MFC3702148.1"/>
    <property type="molecule type" value="Genomic_DNA"/>
</dbReference>
<gene>
    <name evidence="2" type="ORF">ACFOND_10880</name>
</gene>
<feature type="chain" id="PRO_5045495276" description="Outer membrane protein with beta-barrel domain" evidence="1">
    <location>
        <begin position="20"/>
        <end position="141"/>
    </location>
</feature>
<accession>A0ABV7WVQ7</accession>
<evidence type="ECO:0000313" key="2">
    <source>
        <dbReference type="EMBL" id="MFC3702148.1"/>
    </source>
</evidence>
<protein>
    <recommendedName>
        <fullName evidence="4">Outer membrane protein with beta-barrel domain</fullName>
    </recommendedName>
</protein>